<dbReference type="PANTHER" id="PTHR14402">
    <property type="entry name" value="RECEPTOR TRANSPORTING PROTEIN"/>
    <property type="match status" value="1"/>
</dbReference>
<dbReference type="Pfam" id="PF13695">
    <property type="entry name" value="Zn_ribbon_3CxxC"/>
    <property type="match status" value="1"/>
</dbReference>
<dbReference type="AlphaFoldDB" id="A0A077ZUL3"/>
<dbReference type="EMBL" id="CCKQ01002156">
    <property type="protein sequence ID" value="CDW73244.1"/>
    <property type="molecule type" value="Genomic_DNA"/>
</dbReference>
<dbReference type="GO" id="GO:0006612">
    <property type="term" value="P:protein targeting to membrane"/>
    <property type="evidence" value="ECO:0007669"/>
    <property type="project" value="TreeGrafter"/>
</dbReference>
<dbReference type="GO" id="GO:0051205">
    <property type="term" value="P:protein insertion into membrane"/>
    <property type="evidence" value="ECO:0007669"/>
    <property type="project" value="TreeGrafter"/>
</dbReference>
<organism evidence="9 10">
    <name type="scientific">Stylonychia lemnae</name>
    <name type="common">Ciliate</name>
    <dbReference type="NCBI Taxonomy" id="5949"/>
    <lineage>
        <taxon>Eukaryota</taxon>
        <taxon>Sar</taxon>
        <taxon>Alveolata</taxon>
        <taxon>Ciliophora</taxon>
        <taxon>Intramacronucleata</taxon>
        <taxon>Spirotrichea</taxon>
        <taxon>Stichotrichia</taxon>
        <taxon>Sporadotrichida</taxon>
        <taxon>Oxytrichidae</taxon>
        <taxon>Stylonychinae</taxon>
        <taxon>Stylonychia</taxon>
    </lineage>
</organism>
<proteinExistence type="predicted"/>
<evidence type="ECO:0000256" key="5">
    <source>
        <dbReference type="ARBA" id="ARBA00022833"/>
    </source>
</evidence>
<evidence type="ECO:0000313" key="9">
    <source>
        <dbReference type="EMBL" id="CDW73244.1"/>
    </source>
</evidence>
<evidence type="ECO:0000256" key="1">
    <source>
        <dbReference type="ARBA" id="ARBA00004167"/>
    </source>
</evidence>
<keyword evidence="7" id="KW-0472">Membrane</keyword>
<dbReference type="GO" id="GO:0008270">
    <property type="term" value="F:zinc ion binding"/>
    <property type="evidence" value="ECO:0007669"/>
    <property type="project" value="UniProtKB-KW"/>
</dbReference>
<feature type="domain" description="3CxxC-type" evidence="8">
    <location>
        <begin position="40"/>
        <end position="147"/>
    </location>
</feature>
<dbReference type="InterPro" id="IPR026096">
    <property type="entry name" value="R-trans_p"/>
</dbReference>
<evidence type="ECO:0000256" key="7">
    <source>
        <dbReference type="ARBA" id="ARBA00023136"/>
    </source>
</evidence>
<dbReference type="InParanoid" id="A0A077ZUL3"/>
<keyword evidence="10" id="KW-1185">Reference proteome</keyword>
<dbReference type="SMART" id="SM01328">
    <property type="entry name" value="zf-3CxxC"/>
    <property type="match status" value="1"/>
</dbReference>
<evidence type="ECO:0000256" key="3">
    <source>
        <dbReference type="ARBA" id="ARBA00022723"/>
    </source>
</evidence>
<reference evidence="9 10" key="1">
    <citation type="submission" date="2014-06" db="EMBL/GenBank/DDBJ databases">
        <authorList>
            <person name="Swart Estienne"/>
        </authorList>
    </citation>
    <scope>NUCLEOTIDE SEQUENCE [LARGE SCALE GENOMIC DNA]</scope>
    <source>
        <strain evidence="9 10">130c</strain>
    </source>
</reference>
<gene>
    <name evidence="9" type="primary">Contig1974.g80</name>
    <name evidence="9" type="ORF">STYLEM_2220</name>
</gene>
<dbReference type="PANTHER" id="PTHR14402:SF10">
    <property type="entry name" value="3CXXC-TYPE DOMAIN-CONTAINING PROTEIN"/>
    <property type="match status" value="1"/>
</dbReference>
<accession>A0A077ZUL3</accession>
<evidence type="ECO:0000259" key="8">
    <source>
        <dbReference type="SMART" id="SM01328"/>
    </source>
</evidence>
<sequence length="190" mass="22272">MVDISQLIFDKIESELEDYSVSVRIQNSSRLARKFERGYKCKLKFDCDECYRNWNSAQGQVTIYYYLDKSTEELEFNAETYRQQCSKCLSWCQPELYINELNRISEQFAHSVINILFGIKKKSNAKPTESKMTNPHQKDKCEACILGKCSVQNEKDNLEELFGNLNLGSQNRNYIDSESESNSDYSDEYY</sequence>
<keyword evidence="6" id="KW-1133">Transmembrane helix</keyword>
<dbReference type="OrthoDB" id="8121437at2759"/>
<dbReference type="GO" id="GO:0016020">
    <property type="term" value="C:membrane"/>
    <property type="evidence" value="ECO:0007669"/>
    <property type="project" value="UniProtKB-SubCell"/>
</dbReference>
<evidence type="ECO:0000313" key="10">
    <source>
        <dbReference type="Proteomes" id="UP000039865"/>
    </source>
</evidence>
<keyword evidence="4" id="KW-0863">Zinc-finger</keyword>
<dbReference type="InterPro" id="IPR027377">
    <property type="entry name" value="ZAR1/RTP1-5-like_Znf-3CxxC"/>
</dbReference>
<comment type="subcellular location">
    <subcellularLocation>
        <location evidence="1">Membrane</location>
        <topology evidence="1">Single-pass membrane protein</topology>
    </subcellularLocation>
</comment>
<evidence type="ECO:0000256" key="4">
    <source>
        <dbReference type="ARBA" id="ARBA00022771"/>
    </source>
</evidence>
<keyword evidence="3" id="KW-0479">Metal-binding</keyword>
<name>A0A077ZUL3_STYLE</name>
<keyword evidence="5" id="KW-0862">Zinc</keyword>
<keyword evidence="2" id="KW-0812">Transmembrane</keyword>
<evidence type="ECO:0000256" key="2">
    <source>
        <dbReference type="ARBA" id="ARBA00022692"/>
    </source>
</evidence>
<protein>
    <recommendedName>
        <fullName evidence="8">3CxxC-type domain-containing protein</fullName>
    </recommendedName>
</protein>
<dbReference type="Proteomes" id="UP000039865">
    <property type="component" value="Unassembled WGS sequence"/>
</dbReference>
<dbReference type="GO" id="GO:0031849">
    <property type="term" value="F:olfactory receptor binding"/>
    <property type="evidence" value="ECO:0007669"/>
    <property type="project" value="TreeGrafter"/>
</dbReference>
<evidence type="ECO:0000256" key="6">
    <source>
        <dbReference type="ARBA" id="ARBA00022989"/>
    </source>
</evidence>